<keyword evidence="2" id="KW-1185">Reference proteome</keyword>
<name>A0AAN4W0E4_9BACT</name>
<dbReference type="EMBL" id="BQKE01000001">
    <property type="protein sequence ID" value="GJM61640.1"/>
    <property type="molecule type" value="Genomic_DNA"/>
</dbReference>
<accession>A0AAN4W0E4</accession>
<reference evidence="1 2" key="1">
    <citation type="submission" date="2021-12" db="EMBL/GenBank/DDBJ databases">
        <title>Genome sequencing of bacteria with rrn-lacking chromosome and rrn-plasmid.</title>
        <authorList>
            <person name="Anda M."/>
            <person name="Iwasaki W."/>
        </authorList>
    </citation>
    <scope>NUCLEOTIDE SEQUENCE [LARGE SCALE GENOMIC DNA]</scope>
    <source>
        <strain evidence="1 2">NBRC 15940</strain>
    </source>
</reference>
<dbReference type="AlphaFoldDB" id="A0AAN4W0E4"/>
<evidence type="ECO:0000313" key="2">
    <source>
        <dbReference type="Proteomes" id="UP001310022"/>
    </source>
</evidence>
<evidence type="ECO:0000313" key="1">
    <source>
        <dbReference type="EMBL" id="GJM61640.1"/>
    </source>
</evidence>
<comment type="caution">
    <text evidence="1">The sequence shown here is derived from an EMBL/GenBank/DDBJ whole genome shotgun (WGS) entry which is preliminary data.</text>
</comment>
<sequence>MLDAGLFGDGRQDFFCGNFNNSRLVFLLFSFPTLKLAMEDDVSINSYLKFTA</sequence>
<protein>
    <submittedName>
        <fullName evidence="1">Uncharacterized protein</fullName>
    </submittedName>
</protein>
<dbReference type="Proteomes" id="UP001310022">
    <property type="component" value="Unassembled WGS sequence"/>
</dbReference>
<proteinExistence type="predicted"/>
<gene>
    <name evidence="1" type="ORF">PEDI_21920</name>
</gene>
<organism evidence="1 2">
    <name type="scientific">Persicobacter diffluens</name>
    <dbReference type="NCBI Taxonomy" id="981"/>
    <lineage>
        <taxon>Bacteria</taxon>
        <taxon>Pseudomonadati</taxon>
        <taxon>Bacteroidota</taxon>
        <taxon>Cytophagia</taxon>
        <taxon>Cytophagales</taxon>
        <taxon>Persicobacteraceae</taxon>
        <taxon>Persicobacter</taxon>
    </lineage>
</organism>